<comment type="caution">
    <text evidence="4">The sequence shown here is derived from an EMBL/GenBank/DDBJ whole genome shotgun (WGS) entry which is preliminary data.</text>
</comment>
<proteinExistence type="inferred from homology"/>
<sequence>MHAVAWQSVQKDVIVKRLFSLILAAGLMTPAIAQDIKVGFVNLDRIMRESGPAVKAVKKIEKEFAGRDADIKKLTEQVRGRQVELDKGGLTMPETERRNKERELVKLNQDLARIQREFREDLNARRNEELSGIQERVYNTIQQIAAQEKYDAILQEAVYVNPKLDITDKVLKSLSDK</sequence>
<dbReference type="Proteomes" id="UP001156706">
    <property type="component" value="Unassembled WGS sequence"/>
</dbReference>
<dbReference type="Gene3D" id="3.30.910.20">
    <property type="entry name" value="Skp domain"/>
    <property type="match status" value="1"/>
</dbReference>
<dbReference type="PIRSF" id="PIRSF002094">
    <property type="entry name" value="OMP26_Skp"/>
    <property type="match status" value="1"/>
</dbReference>
<accession>A0ABQ5YIE9</accession>
<keyword evidence="1" id="KW-0732">Signal</keyword>
<protein>
    <submittedName>
        <fullName evidence="4">Outer membrane protein chaperone</fullName>
    </submittedName>
</protein>
<dbReference type="InterPro" id="IPR005632">
    <property type="entry name" value="Chaperone_Skp"/>
</dbReference>
<keyword evidence="5" id="KW-1185">Reference proteome</keyword>
<dbReference type="EMBL" id="BSOG01000004">
    <property type="protein sequence ID" value="GLR14287.1"/>
    <property type="molecule type" value="Genomic_DNA"/>
</dbReference>
<dbReference type="PANTHER" id="PTHR35089:SF1">
    <property type="entry name" value="CHAPERONE PROTEIN SKP"/>
    <property type="match status" value="1"/>
</dbReference>
<feature type="coiled-coil region" evidence="3">
    <location>
        <begin position="97"/>
        <end position="124"/>
    </location>
</feature>
<evidence type="ECO:0000313" key="5">
    <source>
        <dbReference type="Proteomes" id="UP001156706"/>
    </source>
</evidence>
<dbReference type="Pfam" id="PF03938">
    <property type="entry name" value="OmpH"/>
    <property type="match status" value="1"/>
</dbReference>
<dbReference type="SMART" id="SM00935">
    <property type="entry name" value="OmpH"/>
    <property type="match status" value="1"/>
</dbReference>
<evidence type="ECO:0000313" key="4">
    <source>
        <dbReference type="EMBL" id="GLR14287.1"/>
    </source>
</evidence>
<keyword evidence="3" id="KW-0175">Coiled coil</keyword>
<dbReference type="PANTHER" id="PTHR35089">
    <property type="entry name" value="CHAPERONE PROTEIN SKP"/>
    <property type="match status" value="1"/>
</dbReference>
<gene>
    <name evidence="4" type="ORF">GCM10007907_30770</name>
</gene>
<evidence type="ECO:0000256" key="2">
    <source>
        <dbReference type="PIRNR" id="PIRNR002094"/>
    </source>
</evidence>
<organism evidence="4 5">
    <name type="scientific">Chitinimonas prasina</name>
    <dbReference type="NCBI Taxonomy" id="1434937"/>
    <lineage>
        <taxon>Bacteria</taxon>
        <taxon>Pseudomonadati</taxon>
        <taxon>Pseudomonadota</taxon>
        <taxon>Betaproteobacteria</taxon>
        <taxon>Neisseriales</taxon>
        <taxon>Chitinibacteraceae</taxon>
        <taxon>Chitinimonas</taxon>
    </lineage>
</organism>
<reference evidence="5" key="1">
    <citation type="journal article" date="2019" name="Int. J. Syst. Evol. Microbiol.">
        <title>The Global Catalogue of Microorganisms (GCM) 10K type strain sequencing project: providing services to taxonomists for standard genome sequencing and annotation.</title>
        <authorList>
            <consortium name="The Broad Institute Genomics Platform"/>
            <consortium name="The Broad Institute Genome Sequencing Center for Infectious Disease"/>
            <person name="Wu L."/>
            <person name="Ma J."/>
        </authorList>
    </citation>
    <scope>NUCLEOTIDE SEQUENCE [LARGE SCALE GENOMIC DNA]</scope>
    <source>
        <strain evidence="5">NBRC 110044</strain>
    </source>
</reference>
<comment type="similarity">
    <text evidence="2">Belongs to the skp family.</text>
</comment>
<evidence type="ECO:0000256" key="3">
    <source>
        <dbReference type="SAM" id="Coils"/>
    </source>
</evidence>
<evidence type="ECO:0000256" key="1">
    <source>
        <dbReference type="ARBA" id="ARBA00022729"/>
    </source>
</evidence>
<name>A0ABQ5YIE9_9NEIS</name>
<dbReference type="InterPro" id="IPR024930">
    <property type="entry name" value="Skp_dom_sf"/>
</dbReference>
<dbReference type="SUPFAM" id="SSF111384">
    <property type="entry name" value="OmpH-like"/>
    <property type="match status" value="1"/>
</dbReference>